<feature type="chain" id="PRO_5008526607" evidence="1">
    <location>
        <begin position="24"/>
        <end position="81"/>
    </location>
</feature>
<evidence type="ECO:0000313" key="2">
    <source>
        <dbReference type="EMBL" id="ANS60509.1"/>
    </source>
</evidence>
<feature type="signal peptide" evidence="1">
    <location>
        <begin position="1"/>
        <end position="23"/>
    </location>
</feature>
<dbReference type="EMBL" id="KX009053">
    <property type="protein sequence ID" value="ANS60509.1"/>
    <property type="molecule type" value="mRNA"/>
</dbReference>
<name>A0A1B1M0V4_HYMMI</name>
<sequence>MFDTKFLIFACILVFFEMQTMLGSPTNVFGTAKLGSSTKSINRYVCLKRSDLDALETLASTGKIMARRQRRMGPEVLFEVE</sequence>
<dbReference type="AlphaFoldDB" id="A0A1B1M0V4"/>
<protein>
    <submittedName>
        <fullName evidence="2">Neuropeptide 31/32</fullName>
    </submittedName>
</protein>
<keyword evidence="1" id="KW-0732">Signal</keyword>
<reference evidence="2" key="1">
    <citation type="journal article" date="2016" name="Int. J. Parasitol.">
        <title>De novo discovery of neuropeptides in the genomes of parasitic flatworms using a novel comparative approach.</title>
        <authorList>
            <person name="Koziol U."/>
            <person name="Koziol M."/>
            <person name="Preza M."/>
            <person name="Costabile A."/>
            <person name="Brehm K."/>
            <person name="Castillo E."/>
        </authorList>
    </citation>
    <scope>NUCLEOTIDE SEQUENCE</scope>
</reference>
<accession>A0A1B1M0V4</accession>
<keyword evidence="2" id="KW-0527">Neuropeptide</keyword>
<proteinExistence type="evidence at transcript level"/>
<evidence type="ECO:0000256" key="1">
    <source>
        <dbReference type="SAM" id="SignalP"/>
    </source>
</evidence>
<dbReference type="GO" id="GO:0007218">
    <property type="term" value="P:neuropeptide signaling pathway"/>
    <property type="evidence" value="ECO:0007669"/>
    <property type="project" value="UniProtKB-KW"/>
</dbReference>
<organism evidence="2">
    <name type="scientific">Hymenolepis microstoma</name>
    <name type="common">Rodent tapeworm</name>
    <name type="synonym">Rodentolepis microstoma</name>
    <dbReference type="NCBI Taxonomy" id="85433"/>
    <lineage>
        <taxon>Eukaryota</taxon>
        <taxon>Metazoa</taxon>
        <taxon>Spiralia</taxon>
        <taxon>Lophotrochozoa</taxon>
        <taxon>Platyhelminthes</taxon>
        <taxon>Cestoda</taxon>
        <taxon>Eucestoda</taxon>
        <taxon>Cyclophyllidea</taxon>
        <taxon>Hymenolepididae</taxon>
        <taxon>Hymenolepis</taxon>
    </lineage>
</organism>